<feature type="transmembrane region" description="Helical" evidence="1">
    <location>
        <begin position="384"/>
        <end position="404"/>
    </location>
</feature>
<comment type="caution">
    <text evidence="3">The sequence shown here is derived from an EMBL/GenBank/DDBJ whole genome shotgun (WGS) entry which is preliminary data.</text>
</comment>
<feature type="transmembrane region" description="Helical" evidence="1">
    <location>
        <begin position="107"/>
        <end position="131"/>
    </location>
</feature>
<dbReference type="InterPro" id="IPR002823">
    <property type="entry name" value="DUF112_TM"/>
</dbReference>
<sequence length="507" mass="53819">MEALHNLAFGFEHALTIHNLMYCAIGCVVGTLVGLLPGLGPLATISLLLPLTYSIDTTGALIMLAGIYYGAQYGDSVSAITMKIPHASSIVACIDGYAMTLKGKTGLALFTAGFSSFIGGTVAIVVLTFLAPKLGEVAFLFGPADYCALMMVGFVCVSFVTTGSLLNGLAMCLIGVLLGQIGTDVNSGVQRYTMDLPFLADGVGLVSIALGCFGIAEITKNLDSGEERSPFNGKIHLMPTWEEFKRIIPSALRGSVIGSFLGILPGGGPAIAQFAAYAIDKKVSKYKHEIGTGCIEGVAGQAAADEAAARTSFIPLMSIGIPENAVMALMMAAFIIKGIQPGPNMIAGHPELFWGLVASMWVGNCFLIILNVPLVRYWLSVFKIPYAVLFPGILFFCCIGTYSVNNNLEDLYITAAFGLLGFLFMKFDLDAAPLMLGFILGPMLEENFRRTLLLSRGSFGIFFDRPISGTLLSLIGVFIAWQTIGFFIKTKKQKNGAAALPAAHETA</sequence>
<dbReference type="STRING" id="433924.NS331_16150"/>
<dbReference type="Pfam" id="PF01970">
    <property type="entry name" value="TctA"/>
    <property type="match status" value="1"/>
</dbReference>
<keyword evidence="4" id="KW-1185">Reference proteome</keyword>
<dbReference type="RefSeq" id="WP_017757692.1">
    <property type="nucleotide sequence ID" value="NZ_QQAV01000011.1"/>
</dbReference>
<dbReference type="Proteomes" id="UP000255265">
    <property type="component" value="Unassembled WGS sequence"/>
</dbReference>
<evidence type="ECO:0000313" key="4">
    <source>
        <dbReference type="Proteomes" id="UP000255265"/>
    </source>
</evidence>
<evidence type="ECO:0000256" key="1">
    <source>
        <dbReference type="SAM" id="Phobius"/>
    </source>
</evidence>
<accession>A0A370FBW4</accession>
<feature type="transmembrane region" description="Helical" evidence="1">
    <location>
        <begin position="467"/>
        <end position="488"/>
    </location>
</feature>
<evidence type="ECO:0000259" key="2">
    <source>
        <dbReference type="Pfam" id="PF01970"/>
    </source>
</evidence>
<evidence type="ECO:0000313" key="3">
    <source>
        <dbReference type="EMBL" id="RDI20128.1"/>
    </source>
</evidence>
<feature type="transmembrane region" description="Helical" evidence="1">
    <location>
        <begin position="20"/>
        <end position="39"/>
    </location>
</feature>
<reference evidence="3 4" key="1">
    <citation type="submission" date="2018-07" db="EMBL/GenBank/DDBJ databases">
        <title>Genomic Encyclopedia of Type Strains, Phase IV (KMG-IV): sequencing the most valuable type-strain genomes for metagenomic binning, comparative biology and taxonomic classification.</title>
        <authorList>
            <person name="Goeker M."/>
        </authorList>
    </citation>
    <scope>NUCLEOTIDE SEQUENCE [LARGE SCALE GENOMIC DNA]</scope>
    <source>
        <strain evidence="3 4">DSM 21352</strain>
    </source>
</reference>
<feature type="transmembrane region" description="Helical" evidence="1">
    <location>
        <begin position="51"/>
        <end position="71"/>
    </location>
</feature>
<name>A0A370FBW4_9BURK</name>
<dbReference type="PANTHER" id="PTHR35342">
    <property type="entry name" value="TRICARBOXYLIC TRANSPORT PROTEIN"/>
    <property type="match status" value="1"/>
</dbReference>
<feature type="transmembrane region" description="Helical" evidence="1">
    <location>
        <begin position="319"/>
        <end position="340"/>
    </location>
</feature>
<feature type="transmembrane region" description="Helical" evidence="1">
    <location>
        <begin position="151"/>
        <end position="178"/>
    </location>
</feature>
<protein>
    <submittedName>
        <fullName evidence="3">TctA family transporter</fullName>
    </submittedName>
</protein>
<keyword evidence="1" id="KW-1133">Transmembrane helix</keyword>
<feature type="transmembrane region" description="Helical" evidence="1">
    <location>
        <begin position="352"/>
        <end position="372"/>
    </location>
</feature>
<proteinExistence type="predicted"/>
<dbReference type="PANTHER" id="PTHR35342:SF5">
    <property type="entry name" value="TRICARBOXYLIC TRANSPORT PROTEIN"/>
    <property type="match status" value="1"/>
</dbReference>
<organism evidence="3 4">
    <name type="scientific">Pseudacidovorax intermedius</name>
    <dbReference type="NCBI Taxonomy" id="433924"/>
    <lineage>
        <taxon>Bacteria</taxon>
        <taxon>Pseudomonadati</taxon>
        <taxon>Pseudomonadota</taxon>
        <taxon>Betaproteobacteria</taxon>
        <taxon>Burkholderiales</taxon>
        <taxon>Comamonadaceae</taxon>
        <taxon>Pseudacidovorax</taxon>
    </lineage>
</organism>
<keyword evidence="1" id="KW-0812">Transmembrane</keyword>
<gene>
    <name evidence="3" type="ORF">DFR41_111104</name>
</gene>
<keyword evidence="1" id="KW-0472">Membrane</keyword>
<dbReference type="AlphaFoldDB" id="A0A370FBW4"/>
<dbReference type="OrthoDB" id="9781349at2"/>
<feature type="domain" description="DUF112" evidence="2">
    <location>
        <begin position="20"/>
        <end position="436"/>
    </location>
</feature>
<feature type="transmembrane region" description="Helical" evidence="1">
    <location>
        <begin position="198"/>
        <end position="216"/>
    </location>
</feature>
<dbReference type="EMBL" id="QQAV01000011">
    <property type="protein sequence ID" value="RDI20128.1"/>
    <property type="molecule type" value="Genomic_DNA"/>
</dbReference>